<proteinExistence type="predicted"/>
<keyword evidence="2" id="KW-1185">Reference proteome</keyword>
<evidence type="ECO:0000313" key="1">
    <source>
        <dbReference type="EMBL" id="KAB2615414.1"/>
    </source>
</evidence>
<reference evidence="2" key="2">
    <citation type="submission" date="2019-10" db="EMBL/GenBank/DDBJ databases">
        <title>A de novo genome assembly of a pear dwarfing rootstock.</title>
        <authorList>
            <person name="Wang F."/>
            <person name="Wang J."/>
            <person name="Li S."/>
            <person name="Zhang Y."/>
            <person name="Fang M."/>
            <person name="Ma L."/>
            <person name="Zhao Y."/>
            <person name="Jiang S."/>
        </authorList>
    </citation>
    <scope>NUCLEOTIDE SEQUENCE [LARGE SCALE GENOMIC DNA]</scope>
</reference>
<organism evidence="1 2">
    <name type="scientific">Pyrus ussuriensis x Pyrus communis</name>
    <dbReference type="NCBI Taxonomy" id="2448454"/>
    <lineage>
        <taxon>Eukaryota</taxon>
        <taxon>Viridiplantae</taxon>
        <taxon>Streptophyta</taxon>
        <taxon>Embryophyta</taxon>
        <taxon>Tracheophyta</taxon>
        <taxon>Spermatophyta</taxon>
        <taxon>Magnoliopsida</taxon>
        <taxon>eudicotyledons</taxon>
        <taxon>Gunneridae</taxon>
        <taxon>Pentapetalae</taxon>
        <taxon>rosids</taxon>
        <taxon>fabids</taxon>
        <taxon>Rosales</taxon>
        <taxon>Rosaceae</taxon>
        <taxon>Amygdaloideae</taxon>
        <taxon>Maleae</taxon>
        <taxon>Pyrus</taxon>
    </lineage>
</organism>
<name>A0A5N5GXA1_9ROSA</name>
<gene>
    <name evidence="1" type="ORF">D8674_022002</name>
</gene>
<reference evidence="1 2" key="3">
    <citation type="submission" date="2019-11" db="EMBL/GenBank/DDBJ databases">
        <title>A de novo genome assembly of a pear dwarfing rootstock.</title>
        <authorList>
            <person name="Wang F."/>
            <person name="Wang J."/>
            <person name="Li S."/>
            <person name="Zhang Y."/>
            <person name="Fang M."/>
            <person name="Ma L."/>
            <person name="Zhao Y."/>
            <person name="Jiang S."/>
        </authorList>
    </citation>
    <scope>NUCLEOTIDE SEQUENCE [LARGE SCALE GENOMIC DNA]</scope>
    <source>
        <strain evidence="1">S2</strain>
        <tissue evidence="1">Leaf</tissue>
    </source>
</reference>
<protein>
    <submittedName>
        <fullName evidence="1">Uncharacterized protein</fullName>
    </submittedName>
</protein>
<dbReference type="AlphaFoldDB" id="A0A5N5GXA1"/>
<reference evidence="1 2" key="1">
    <citation type="submission" date="2019-09" db="EMBL/GenBank/DDBJ databases">
        <authorList>
            <person name="Ou C."/>
        </authorList>
    </citation>
    <scope>NUCLEOTIDE SEQUENCE [LARGE SCALE GENOMIC DNA]</scope>
    <source>
        <strain evidence="1">S2</strain>
        <tissue evidence="1">Leaf</tissue>
    </source>
</reference>
<dbReference type="Proteomes" id="UP000327157">
    <property type="component" value="Chromosome 3"/>
</dbReference>
<accession>A0A5N5GXA1</accession>
<dbReference type="EMBL" id="SMOL01000402">
    <property type="protein sequence ID" value="KAB2615414.1"/>
    <property type="molecule type" value="Genomic_DNA"/>
</dbReference>
<comment type="caution">
    <text evidence="1">The sequence shown here is derived from an EMBL/GenBank/DDBJ whole genome shotgun (WGS) entry which is preliminary data.</text>
</comment>
<sequence length="237" mass="27438">MEDVDHPDLRPEQPLQKADTSYLQKRRYLISKNSIVHWRISNKTPISEEQKAVLNQVWNHIRAGTMDPNPVRAVEQWDKKAEALSRGFVKQFLEAYDALTDDNFKAIKIVKDNGYKISIQVAIDAHILAAIFEDGLPQVIREFITFITIQTSNLPEVFLEFKSGPPLFFNWSWRNLSDLLLRRAIKFPSFHLIKEVRMDDILTIKAMEQADEWVDPYATNAPLKTSRLIMFGKMHAG</sequence>
<dbReference type="OrthoDB" id="822807at2759"/>
<evidence type="ECO:0000313" key="2">
    <source>
        <dbReference type="Proteomes" id="UP000327157"/>
    </source>
</evidence>